<dbReference type="GO" id="GO:0005886">
    <property type="term" value="C:plasma membrane"/>
    <property type="evidence" value="ECO:0007669"/>
    <property type="project" value="UniProtKB-SubCell"/>
</dbReference>
<feature type="transmembrane region" description="Helical" evidence="8">
    <location>
        <begin position="153"/>
        <end position="172"/>
    </location>
</feature>
<gene>
    <name evidence="9" type="ORF">DRJ31_07940</name>
</gene>
<organism evidence="9 10">
    <name type="scientific">Thermoproteota archaeon</name>
    <dbReference type="NCBI Taxonomy" id="2056631"/>
    <lineage>
        <taxon>Archaea</taxon>
        <taxon>Thermoproteota</taxon>
    </lineage>
</organism>
<dbReference type="PIRSF" id="PIRSF005355">
    <property type="entry name" value="UBIAD1"/>
    <property type="match status" value="1"/>
</dbReference>
<dbReference type="InterPro" id="IPR000537">
    <property type="entry name" value="UbiA_prenyltransferase"/>
</dbReference>
<evidence type="ECO:0000256" key="4">
    <source>
        <dbReference type="ARBA" id="ARBA00022679"/>
    </source>
</evidence>
<evidence type="ECO:0000256" key="2">
    <source>
        <dbReference type="ARBA" id="ARBA00004863"/>
    </source>
</evidence>
<dbReference type="InterPro" id="IPR044878">
    <property type="entry name" value="UbiA_sf"/>
</dbReference>
<dbReference type="Gene3D" id="1.10.357.140">
    <property type="entry name" value="UbiA prenyltransferase"/>
    <property type="match status" value="1"/>
</dbReference>
<dbReference type="UniPathway" id="UPA00079"/>
<accession>A0A497EM19</accession>
<dbReference type="GO" id="GO:0004659">
    <property type="term" value="F:prenyltransferase activity"/>
    <property type="evidence" value="ECO:0007669"/>
    <property type="project" value="InterPro"/>
</dbReference>
<feature type="transmembrane region" description="Helical" evidence="8">
    <location>
        <begin position="235"/>
        <end position="260"/>
    </location>
</feature>
<dbReference type="Pfam" id="PF01040">
    <property type="entry name" value="UbiA"/>
    <property type="match status" value="1"/>
</dbReference>
<comment type="subcellular location">
    <subcellularLocation>
        <location evidence="1">Cell membrane</location>
        <topology evidence="1">Multi-pass membrane protein</topology>
    </subcellularLocation>
</comment>
<evidence type="ECO:0000256" key="7">
    <source>
        <dbReference type="ARBA" id="ARBA00023136"/>
    </source>
</evidence>
<dbReference type="InterPro" id="IPR026046">
    <property type="entry name" value="UBIAD1"/>
</dbReference>
<dbReference type="AlphaFoldDB" id="A0A497EM19"/>
<reference evidence="9 10" key="1">
    <citation type="submission" date="2018-06" db="EMBL/GenBank/DDBJ databases">
        <title>Extensive metabolic versatility and redundancy in microbially diverse, dynamic hydrothermal sediments.</title>
        <authorList>
            <person name="Dombrowski N."/>
            <person name="Teske A."/>
            <person name="Baker B.J."/>
        </authorList>
    </citation>
    <scope>NUCLEOTIDE SEQUENCE [LARGE SCALE GENOMIC DNA]</scope>
    <source>
        <strain evidence="9">B66_G16</strain>
    </source>
</reference>
<dbReference type="CDD" id="cd13962">
    <property type="entry name" value="PT_UbiA_UBIAD1"/>
    <property type="match status" value="1"/>
</dbReference>
<comment type="caution">
    <text evidence="9">The sequence shown here is derived from an EMBL/GenBank/DDBJ whole genome shotgun (WGS) entry which is preliminary data.</text>
</comment>
<dbReference type="PANTHER" id="PTHR13929:SF0">
    <property type="entry name" value="UBIA PRENYLTRANSFERASE DOMAIN-CONTAINING PROTEIN 1"/>
    <property type="match status" value="1"/>
</dbReference>
<evidence type="ECO:0000256" key="3">
    <source>
        <dbReference type="ARBA" id="ARBA00022428"/>
    </source>
</evidence>
<dbReference type="EMBL" id="QMQV01000092">
    <property type="protein sequence ID" value="RLE48046.1"/>
    <property type="molecule type" value="Genomic_DNA"/>
</dbReference>
<evidence type="ECO:0000256" key="6">
    <source>
        <dbReference type="ARBA" id="ARBA00022989"/>
    </source>
</evidence>
<feature type="transmembrane region" description="Helical" evidence="8">
    <location>
        <begin position="122"/>
        <end position="141"/>
    </location>
</feature>
<keyword evidence="4" id="KW-0808">Transferase</keyword>
<evidence type="ECO:0000256" key="1">
    <source>
        <dbReference type="ARBA" id="ARBA00004651"/>
    </source>
</evidence>
<feature type="transmembrane region" description="Helical" evidence="8">
    <location>
        <begin position="179"/>
        <end position="197"/>
    </location>
</feature>
<dbReference type="GO" id="GO:0042371">
    <property type="term" value="P:vitamin K biosynthetic process"/>
    <property type="evidence" value="ECO:0007669"/>
    <property type="project" value="TreeGrafter"/>
</dbReference>
<evidence type="ECO:0008006" key="11">
    <source>
        <dbReference type="Google" id="ProtNLM"/>
    </source>
</evidence>
<keyword evidence="6 8" id="KW-1133">Transmembrane helix</keyword>
<feature type="transmembrane region" description="Helical" evidence="8">
    <location>
        <begin position="281"/>
        <end position="302"/>
    </location>
</feature>
<evidence type="ECO:0000313" key="9">
    <source>
        <dbReference type="EMBL" id="RLE48046.1"/>
    </source>
</evidence>
<name>A0A497EM19_9CREN</name>
<feature type="transmembrane region" description="Helical" evidence="8">
    <location>
        <begin position="98"/>
        <end position="117"/>
    </location>
</feature>
<comment type="pathway">
    <text evidence="2">Quinol/quinone metabolism; menaquinone biosynthesis.</text>
</comment>
<evidence type="ECO:0000313" key="10">
    <source>
        <dbReference type="Proteomes" id="UP000278475"/>
    </source>
</evidence>
<dbReference type="PANTHER" id="PTHR13929">
    <property type="entry name" value="1,4-DIHYDROXY-2-NAPHTHOATE OCTAPRENYLTRANSFERASE"/>
    <property type="match status" value="1"/>
</dbReference>
<keyword evidence="5 8" id="KW-0812">Transmembrane</keyword>
<dbReference type="GO" id="GO:0009234">
    <property type="term" value="P:menaquinone biosynthetic process"/>
    <property type="evidence" value="ECO:0007669"/>
    <property type="project" value="UniProtKB-UniPathway"/>
</dbReference>
<protein>
    <recommendedName>
        <fullName evidence="11">1,4-dihydroxy-2-naphthoate octaprenyltransferase</fullName>
    </recommendedName>
</protein>
<keyword evidence="3" id="KW-0474">Menaquinone biosynthesis</keyword>
<keyword evidence="7 8" id="KW-0472">Membrane</keyword>
<feature type="transmembrane region" description="Helical" evidence="8">
    <location>
        <begin position="41"/>
        <end position="60"/>
    </location>
</feature>
<proteinExistence type="predicted"/>
<feature type="transmembrane region" description="Helical" evidence="8">
    <location>
        <begin position="15"/>
        <end position="34"/>
    </location>
</feature>
<dbReference type="Proteomes" id="UP000278475">
    <property type="component" value="Unassembled WGS sequence"/>
</dbReference>
<evidence type="ECO:0000256" key="8">
    <source>
        <dbReference type="SAM" id="Phobius"/>
    </source>
</evidence>
<evidence type="ECO:0000256" key="5">
    <source>
        <dbReference type="ARBA" id="ARBA00022692"/>
    </source>
</evidence>
<sequence>MAKLKVWIRVVRPKFWLAGIPSIILGAAIAWYCAKTFNLTYFLLTLFGIIFAMVGCYTFNEYFDFRSRVDLVVKSEDVTPFSAGSRVLPEGLVKPSHVLKVGVVCWGFAFIIGVYLAYVRGILILALALAGFLAGAFYTAPPLKWAYRGLGEVFIGLTYGPLITLGSCYVQLPSLPLRLTLLSSLIPGILIAAVIWINQFPDYYADKEVGKRNLVVRIGREKSAKIYGLLLAAPYLLVVLGVLFRFFPVTALLVLGTVPLAYKNIALTRKYYDKPRKLIPALKGTVLLFVLTTLLLSAGFYFKGYVAALTSIKEW</sequence>